<dbReference type="InterPro" id="IPR009057">
    <property type="entry name" value="Homeodomain-like_sf"/>
</dbReference>
<dbReference type="HOGENOM" id="CLU_069356_27_0_11"/>
<dbReference type="EMBL" id="CP000511">
    <property type="protein sequence ID" value="ABM11767.1"/>
    <property type="molecule type" value="Genomic_DNA"/>
</dbReference>
<keyword evidence="3 5" id="KW-0238">DNA-binding</keyword>
<dbReference type="GO" id="GO:0003700">
    <property type="term" value="F:DNA-binding transcription factor activity"/>
    <property type="evidence" value="ECO:0007669"/>
    <property type="project" value="TreeGrafter"/>
</dbReference>
<dbReference type="PROSITE" id="PS01081">
    <property type="entry name" value="HTH_TETR_1"/>
    <property type="match status" value="1"/>
</dbReference>
<dbReference type="PROSITE" id="PS50977">
    <property type="entry name" value="HTH_TETR_2"/>
    <property type="match status" value="1"/>
</dbReference>
<dbReference type="InterPro" id="IPR050109">
    <property type="entry name" value="HTH-type_TetR-like_transc_reg"/>
</dbReference>
<keyword evidence="4" id="KW-0804">Transcription</keyword>
<dbReference type="InterPro" id="IPR001647">
    <property type="entry name" value="HTH_TetR"/>
</dbReference>
<dbReference type="eggNOG" id="COG1309">
    <property type="taxonomic scope" value="Bacteria"/>
</dbReference>
<dbReference type="InterPro" id="IPR023772">
    <property type="entry name" value="DNA-bd_HTH_TetR-type_CS"/>
</dbReference>
<dbReference type="PRINTS" id="PR00455">
    <property type="entry name" value="HTHTETR"/>
</dbReference>
<dbReference type="GO" id="GO:0000976">
    <property type="term" value="F:transcription cis-regulatory region binding"/>
    <property type="evidence" value="ECO:0007669"/>
    <property type="project" value="TreeGrafter"/>
</dbReference>
<dbReference type="SUPFAM" id="SSF46689">
    <property type="entry name" value="Homeodomain-like"/>
    <property type="match status" value="1"/>
</dbReference>
<evidence type="ECO:0000259" key="6">
    <source>
        <dbReference type="PROSITE" id="PS50977"/>
    </source>
</evidence>
<proteinExistence type="predicted"/>
<dbReference type="Pfam" id="PF00440">
    <property type="entry name" value="TetR_N"/>
    <property type="match status" value="1"/>
</dbReference>
<name>A1T3L7_MYCVP</name>
<reference evidence="7" key="1">
    <citation type="submission" date="2006-12" db="EMBL/GenBank/DDBJ databases">
        <title>Complete sequence of Mycobacterium vanbaalenii PYR-1.</title>
        <authorList>
            <consortium name="US DOE Joint Genome Institute"/>
            <person name="Copeland A."/>
            <person name="Lucas S."/>
            <person name="Lapidus A."/>
            <person name="Barry K."/>
            <person name="Detter J.C."/>
            <person name="Glavina del Rio T."/>
            <person name="Hammon N."/>
            <person name="Israni S."/>
            <person name="Dalin E."/>
            <person name="Tice H."/>
            <person name="Pitluck S."/>
            <person name="Singan V."/>
            <person name="Schmutz J."/>
            <person name="Larimer F."/>
            <person name="Land M."/>
            <person name="Hauser L."/>
            <person name="Kyrpides N."/>
            <person name="Anderson I.J."/>
            <person name="Miller C."/>
            <person name="Richardson P."/>
        </authorList>
    </citation>
    <scope>NUCLEOTIDE SEQUENCE [LARGE SCALE GENOMIC DNA]</scope>
    <source>
        <strain evidence="7">PYR-1</strain>
    </source>
</reference>
<comment type="subunit">
    <text evidence="1">Homodimer.</text>
</comment>
<accession>A1T3L7</accession>
<dbReference type="Proteomes" id="UP000009159">
    <property type="component" value="Chromosome"/>
</dbReference>
<dbReference type="FunFam" id="1.10.10.60:FF:000141">
    <property type="entry name" value="TetR family transcriptional regulator"/>
    <property type="match status" value="1"/>
</dbReference>
<dbReference type="PANTHER" id="PTHR30055">
    <property type="entry name" value="HTH-TYPE TRANSCRIPTIONAL REGULATOR RUTR"/>
    <property type="match status" value="1"/>
</dbReference>
<evidence type="ECO:0000313" key="7">
    <source>
        <dbReference type="EMBL" id="ABM11767.1"/>
    </source>
</evidence>
<evidence type="ECO:0000256" key="5">
    <source>
        <dbReference type="PROSITE-ProRule" id="PRU00335"/>
    </source>
</evidence>
<dbReference type="GO" id="GO:0045892">
    <property type="term" value="P:negative regulation of DNA-templated transcription"/>
    <property type="evidence" value="ECO:0007669"/>
    <property type="project" value="UniProtKB-ARBA"/>
</dbReference>
<sequence>MTTADGVRRRGRSVQKRLAILDAARELFIRDGYELTSVDAIAARAEVSKRTVYDHFGDKERIHTAVLERVNERLTATIQAALDEELTAGCDLRAGLLAFVRRVATEAFPSSDYADYRHLTTRCAPGRRNPRSIANAPRELFVRRMEAFADEGAIRTERPRRAAQHFVALTFQLALDTLDPTETGAWDAVDEILVDGVDVFIRSYT</sequence>
<dbReference type="STRING" id="350058.Mvan_0929"/>
<dbReference type="RefSeq" id="WP_011778202.1">
    <property type="nucleotide sequence ID" value="NC_008726.1"/>
</dbReference>
<dbReference type="PANTHER" id="PTHR30055:SF146">
    <property type="entry name" value="HTH-TYPE TRANSCRIPTIONAL DUAL REGULATOR CECR"/>
    <property type="match status" value="1"/>
</dbReference>
<feature type="DNA-binding region" description="H-T-H motif" evidence="5">
    <location>
        <begin position="37"/>
        <end position="56"/>
    </location>
</feature>
<dbReference type="Gene3D" id="1.10.357.10">
    <property type="entry name" value="Tetracycline Repressor, domain 2"/>
    <property type="match status" value="1"/>
</dbReference>
<organism evidence="7 8">
    <name type="scientific">Mycolicibacterium vanbaalenii (strain DSM 7251 / JCM 13017 / BCRC 16820 / KCTC 9966 / NRRL B-24157 / PYR-1)</name>
    <name type="common">Mycobacterium vanbaalenii</name>
    <dbReference type="NCBI Taxonomy" id="350058"/>
    <lineage>
        <taxon>Bacteria</taxon>
        <taxon>Bacillati</taxon>
        <taxon>Actinomycetota</taxon>
        <taxon>Actinomycetes</taxon>
        <taxon>Mycobacteriales</taxon>
        <taxon>Mycobacteriaceae</taxon>
        <taxon>Mycolicibacterium</taxon>
    </lineage>
</organism>
<gene>
    <name evidence="7" type="ordered locus">Mvan_0929</name>
</gene>
<evidence type="ECO:0000313" key="8">
    <source>
        <dbReference type="Proteomes" id="UP000009159"/>
    </source>
</evidence>
<dbReference type="AlphaFoldDB" id="A1T3L7"/>
<evidence type="ECO:0000256" key="4">
    <source>
        <dbReference type="ARBA" id="ARBA00023163"/>
    </source>
</evidence>
<protein>
    <submittedName>
        <fullName evidence="7">Transcriptional regulator, TetR family</fullName>
    </submittedName>
</protein>
<dbReference type="KEGG" id="mva:Mvan_0929"/>
<evidence type="ECO:0000256" key="3">
    <source>
        <dbReference type="ARBA" id="ARBA00023125"/>
    </source>
</evidence>
<keyword evidence="8" id="KW-1185">Reference proteome</keyword>
<keyword evidence="2" id="KW-0805">Transcription regulation</keyword>
<evidence type="ECO:0000256" key="1">
    <source>
        <dbReference type="ARBA" id="ARBA00011738"/>
    </source>
</evidence>
<feature type="domain" description="HTH tetR-type" evidence="6">
    <location>
        <begin position="14"/>
        <end position="74"/>
    </location>
</feature>
<evidence type="ECO:0000256" key="2">
    <source>
        <dbReference type="ARBA" id="ARBA00023015"/>
    </source>
</evidence>